<organism evidence="1 2">
    <name type="scientific">Chlorogloeopsis fritschii PCC 6912</name>
    <dbReference type="NCBI Taxonomy" id="211165"/>
    <lineage>
        <taxon>Bacteria</taxon>
        <taxon>Bacillati</taxon>
        <taxon>Cyanobacteriota</taxon>
        <taxon>Cyanophyceae</taxon>
        <taxon>Nostocales</taxon>
        <taxon>Chlorogloeopsidaceae</taxon>
        <taxon>Chlorogloeopsis</taxon>
    </lineage>
</organism>
<accession>A0A433NPK8</accession>
<comment type="caution">
    <text evidence="1">The sequence shown here is derived from an EMBL/GenBank/DDBJ whole genome shotgun (WGS) entry which is preliminary data.</text>
</comment>
<dbReference type="EMBL" id="RSCJ01000002">
    <property type="protein sequence ID" value="RUR85758.1"/>
    <property type="molecule type" value="Genomic_DNA"/>
</dbReference>
<reference evidence="1 2" key="1">
    <citation type="journal article" date="2019" name="Genome Biol. Evol.">
        <title>Day and night: Metabolic profiles and evolutionary relationships of six axenic non-marine cyanobacteria.</title>
        <authorList>
            <person name="Will S.E."/>
            <person name="Henke P."/>
            <person name="Boedeker C."/>
            <person name="Huang S."/>
            <person name="Brinkmann H."/>
            <person name="Rohde M."/>
            <person name="Jarek M."/>
            <person name="Friedl T."/>
            <person name="Seufert S."/>
            <person name="Schumacher M."/>
            <person name="Overmann J."/>
            <person name="Neumann-Schaal M."/>
            <person name="Petersen J."/>
        </authorList>
    </citation>
    <scope>NUCLEOTIDE SEQUENCE [LARGE SCALE GENOMIC DNA]</scope>
    <source>
        <strain evidence="1 2">PCC 6912</strain>
    </source>
</reference>
<dbReference type="AlphaFoldDB" id="A0A433NPK8"/>
<proteinExistence type="predicted"/>
<evidence type="ECO:0000313" key="2">
    <source>
        <dbReference type="Proteomes" id="UP000268857"/>
    </source>
</evidence>
<sequence length="442" mass="48335">MLKHLLLSGWFRAQPFSRYIAFVMLIAPLVAASAHSTSAQSQVAKNTSINNELDSVSIEAGNADSLTSTQILKVAPINPWTDKSSSVLVSKAAVENPQIIQVDQNESWAAEDDSLSVVEIPEHQLLAAVDLAPTPGQSGNFTKGLSSDQLDILRRIKTAKFKSSTPEASHTSTNVSTTESSEVTKYVPVARETQPRFKDVNVIDQSEPSEQAQQDPIGSSYPIPWDWILNTHELVSSGGGSGVRYYRSVPVVSPDGRYAVYSRVQLEVKPELYNSRVSSVLFVEDRQTGKLRVVSSTSPNMDTLLNVKTTSDLNGEGTIGVLVPVSWSEKGERFLARKFEAVFNTSDASDRAVIWDRHSDRIDTVTPAHNENEHEKIAVLLGWSEAQPGNVLFRAGELGEEQWPVLAVSHDGQTVIANDVDRPVTFGKKAAQVWGTPPVAYR</sequence>
<dbReference type="Proteomes" id="UP000268857">
    <property type="component" value="Unassembled WGS sequence"/>
</dbReference>
<name>A0A433NPK8_CHLFR</name>
<keyword evidence="2" id="KW-1185">Reference proteome</keyword>
<protein>
    <submittedName>
        <fullName evidence="1">Uncharacterized protein</fullName>
    </submittedName>
</protein>
<gene>
    <name evidence="1" type="ORF">PCC6912_05830</name>
</gene>
<evidence type="ECO:0000313" key="1">
    <source>
        <dbReference type="EMBL" id="RUR85758.1"/>
    </source>
</evidence>